<dbReference type="AlphaFoldDB" id="X1UFV1"/>
<proteinExistence type="predicted"/>
<sequence length="261" mass="27685">NKVIGNVSVDGSVLYISSGHNISYTEYIANSRAIEFASADTYAITGDKFAGNTYDIHFSAATGDLIINAGGDPKANPDPGKVENDSTGTVTINNTVSIIITAKNTSNVVIENARVLLRAATGGDLPYEESVTILRLTDTATVTHNTHGLATGDKVEIEDADQPEYNGVKTITVTTVDAYTFTVSGTPDTPATGSIKSTSILLEDLTNSSGIATIDHRYTNEQPFSGWARKSSGVPFYKTSIISGTILNSDFSVIMFLILDE</sequence>
<evidence type="ECO:0000313" key="1">
    <source>
        <dbReference type="EMBL" id="GAI98750.1"/>
    </source>
</evidence>
<feature type="non-terminal residue" evidence="1">
    <location>
        <position position="1"/>
    </location>
</feature>
<gene>
    <name evidence="1" type="ORF">S12H4_27612</name>
</gene>
<accession>X1UFV1</accession>
<organism evidence="1">
    <name type="scientific">marine sediment metagenome</name>
    <dbReference type="NCBI Taxonomy" id="412755"/>
    <lineage>
        <taxon>unclassified sequences</taxon>
        <taxon>metagenomes</taxon>
        <taxon>ecological metagenomes</taxon>
    </lineage>
</organism>
<dbReference type="InterPro" id="IPR023366">
    <property type="entry name" value="ATP_synth_asu-like_sf"/>
</dbReference>
<comment type="caution">
    <text evidence="1">The sequence shown here is derived from an EMBL/GenBank/DDBJ whole genome shotgun (WGS) entry which is preliminary data.</text>
</comment>
<name>X1UFV1_9ZZZZ</name>
<dbReference type="Gene3D" id="2.40.30.20">
    <property type="match status" value="1"/>
</dbReference>
<reference evidence="1" key="1">
    <citation type="journal article" date="2014" name="Front. Microbiol.">
        <title>High frequency of phylogenetically diverse reductive dehalogenase-homologous genes in deep subseafloor sedimentary metagenomes.</title>
        <authorList>
            <person name="Kawai M."/>
            <person name="Futagami T."/>
            <person name="Toyoda A."/>
            <person name="Takaki Y."/>
            <person name="Nishi S."/>
            <person name="Hori S."/>
            <person name="Arai W."/>
            <person name="Tsubouchi T."/>
            <person name="Morono Y."/>
            <person name="Uchiyama I."/>
            <person name="Ito T."/>
            <person name="Fujiyama A."/>
            <person name="Inagaki F."/>
            <person name="Takami H."/>
        </authorList>
    </citation>
    <scope>NUCLEOTIDE SEQUENCE</scope>
    <source>
        <strain evidence="1">Expedition CK06-06</strain>
    </source>
</reference>
<dbReference type="EMBL" id="BARW01015772">
    <property type="protein sequence ID" value="GAI98750.1"/>
    <property type="molecule type" value="Genomic_DNA"/>
</dbReference>
<protein>
    <submittedName>
        <fullName evidence="1">Uncharacterized protein</fullName>
    </submittedName>
</protein>